<sequence>MIEPTCYETFCPTNGEKHISLLAREAIVRYAEQQERLGVDYTLLPDYRTAQFADKYHEAKRGSFRCDTFVSVMLRQGTRYVQPWTRAQSLWSDRVDTLFKPPVLPTTVFDKLKSFN</sequence>
<protein>
    <submittedName>
        <fullName evidence="1">Uncharacterized protein</fullName>
    </submittedName>
</protein>
<organism evidence="1 2">
    <name type="scientific">Massilia mucilaginosa</name>
    <dbReference type="NCBI Taxonomy" id="2609282"/>
    <lineage>
        <taxon>Bacteria</taxon>
        <taxon>Pseudomonadati</taxon>
        <taxon>Pseudomonadota</taxon>
        <taxon>Betaproteobacteria</taxon>
        <taxon>Burkholderiales</taxon>
        <taxon>Oxalobacteraceae</taxon>
        <taxon>Telluria group</taxon>
        <taxon>Massilia</taxon>
    </lineage>
</organism>
<comment type="caution">
    <text evidence="1">The sequence shown here is derived from an EMBL/GenBank/DDBJ whole genome shotgun (WGS) entry which is preliminary data.</text>
</comment>
<evidence type="ECO:0000313" key="1">
    <source>
        <dbReference type="EMBL" id="NHZ93722.1"/>
    </source>
</evidence>
<accession>A0ABX0P3R2</accession>
<dbReference type="Proteomes" id="UP000609726">
    <property type="component" value="Unassembled WGS sequence"/>
</dbReference>
<name>A0ABX0P3R2_9BURK</name>
<dbReference type="EMBL" id="WHJH01000088">
    <property type="protein sequence ID" value="NHZ93722.1"/>
    <property type="molecule type" value="Genomic_DNA"/>
</dbReference>
<evidence type="ECO:0000313" key="2">
    <source>
        <dbReference type="Proteomes" id="UP000609726"/>
    </source>
</evidence>
<proteinExistence type="predicted"/>
<reference evidence="1 2" key="1">
    <citation type="submission" date="2019-10" db="EMBL/GenBank/DDBJ databases">
        <title>Taxonomy of Antarctic Massilia spp.: description of Massilia rubra sp. nov., Massilia aquatica sp. nov., Massilia mucilaginosa sp. nov., Massilia frigida sp. nov. isolated from streams, lakes and regoliths.</title>
        <authorList>
            <person name="Holochova P."/>
            <person name="Sedlacek I."/>
            <person name="Kralova S."/>
            <person name="Maslanova I."/>
            <person name="Busse H.-J."/>
            <person name="Stankova E."/>
            <person name="Vrbovska V."/>
            <person name="Kovarovic V."/>
            <person name="Bartak M."/>
            <person name="Svec P."/>
            <person name="Pantucek R."/>
        </authorList>
    </citation>
    <scope>NUCLEOTIDE SEQUENCE [LARGE SCALE GENOMIC DNA]</scope>
    <source>
        <strain evidence="1 2">CCM 8733</strain>
    </source>
</reference>
<keyword evidence="2" id="KW-1185">Reference proteome</keyword>
<gene>
    <name evidence="1" type="ORF">F2P45_32695</name>
</gene>